<dbReference type="FunFam" id="3.40.50.1370:FF:000008">
    <property type="entry name" value="Ornithine carbamoyltransferase"/>
    <property type="match status" value="1"/>
</dbReference>
<name>A0A347WLJ2_9LACT</name>
<proteinExistence type="inferred from homology"/>
<feature type="binding site" evidence="7">
    <location>
        <begin position="55"/>
        <end position="58"/>
    </location>
    <ligand>
        <name>carbamoyl phosphate</name>
        <dbReference type="ChEBI" id="CHEBI:58228"/>
    </ligand>
</feature>
<feature type="binding site" evidence="7">
    <location>
        <position position="165"/>
    </location>
    <ligand>
        <name>L-ornithine</name>
        <dbReference type="ChEBI" id="CHEBI:46911"/>
    </ligand>
</feature>
<dbReference type="InterPro" id="IPR024904">
    <property type="entry name" value="OTCase_ArgI"/>
</dbReference>
<dbReference type="NCBIfam" id="TIGR00658">
    <property type="entry name" value="orni_carb_tr"/>
    <property type="match status" value="1"/>
</dbReference>
<dbReference type="EC" id="2.1.3.3" evidence="3 7"/>
<evidence type="ECO:0000259" key="8">
    <source>
        <dbReference type="Pfam" id="PF00185"/>
    </source>
</evidence>
<dbReference type="EMBL" id="CP023434">
    <property type="protein sequence ID" value="AXY25949.1"/>
    <property type="molecule type" value="Genomic_DNA"/>
</dbReference>
<dbReference type="GO" id="GO:0005737">
    <property type="term" value="C:cytoplasm"/>
    <property type="evidence" value="ECO:0007669"/>
    <property type="project" value="UniProtKB-SubCell"/>
</dbReference>
<dbReference type="PROSITE" id="PS00097">
    <property type="entry name" value="CARBAMOYLTRANSFERASE"/>
    <property type="match status" value="1"/>
</dbReference>
<protein>
    <recommendedName>
        <fullName evidence="3 7">Ornithine carbamoyltransferase</fullName>
        <shortName evidence="7">OTCase</shortName>
        <ecNumber evidence="3 7">2.1.3.3</ecNumber>
    </recommendedName>
</protein>
<evidence type="ECO:0000313" key="11">
    <source>
        <dbReference type="Proteomes" id="UP000263232"/>
    </source>
</evidence>
<dbReference type="OrthoDB" id="9802587at2"/>
<dbReference type="NCBIfam" id="NF001986">
    <property type="entry name" value="PRK00779.1"/>
    <property type="match status" value="1"/>
</dbReference>
<feature type="domain" description="Aspartate/ornithine carbamoyltransferase carbamoyl-P binding" evidence="9">
    <location>
        <begin position="6"/>
        <end position="146"/>
    </location>
</feature>
<dbReference type="PRINTS" id="PR00100">
    <property type="entry name" value="AOTCASE"/>
</dbReference>
<feature type="binding site" evidence="7">
    <location>
        <position position="82"/>
    </location>
    <ligand>
        <name>carbamoyl phosphate</name>
        <dbReference type="ChEBI" id="CHEBI:58228"/>
    </ligand>
</feature>
<feature type="binding site" evidence="7">
    <location>
        <position position="229"/>
    </location>
    <ligand>
        <name>L-ornithine</name>
        <dbReference type="ChEBI" id="CHEBI:46911"/>
    </ligand>
</feature>
<dbReference type="Pfam" id="PF02729">
    <property type="entry name" value="OTCace_N"/>
    <property type="match status" value="1"/>
</dbReference>
<evidence type="ECO:0000256" key="4">
    <source>
        <dbReference type="ARBA" id="ARBA00022490"/>
    </source>
</evidence>
<dbReference type="PANTHER" id="PTHR45753">
    <property type="entry name" value="ORNITHINE CARBAMOYLTRANSFERASE, MITOCHONDRIAL"/>
    <property type="match status" value="1"/>
</dbReference>
<dbReference type="RefSeq" id="WP_118990849.1">
    <property type="nucleotide sequence ID" value="NZ_CP023434.1"/>
</dbReference>
<dbReference type="Gene3D" id="3.40.50.1370">
    <property type="entry name" value="Aspartate/ornithine carbamoyltransferase"/>
    <property type="match status" value="2"/>
</dbReference>
<gene>
    <name evidence="10" type="primary">argF</name>
    <name evidence="10" type="ORF">CL176_08030</name>
</gene>
<dbReference type="GO" id="GO:0042450">
    <property type="term" value="P:L-arginine biosynthetic process via ornithine"/>
    <property type="evidence" value="ECO:0007669"/>
    <property type="project" value="UniProtKB-UniRule"/>
</dbReference>
<organism evidence="10 11">
    <name type="scientific">Suicoccus acidiformans</name>
    <dbReference type="NCBI Taxonomy" id="2036206"/>
    <lineage>
        <taxon>Bacteria</taxon>
        <taxon>Bacillati</taxon>
        <taxon>Bacillota</taxon>
        <taxon>Bacilli</taxon>
        <taxon>Lactobacillales</taxon>
        <taxon>Aerococcaceae</taxon>
        <taxon>Suicoccus</taxon>
    </lineage>
</organism>
<dbReference type="PANTHER" id="PTHR45753:SF1">
    <property type="entry name" value="ORNITHINE CARBAMOYLTRANSFERASE, CATABOLIC"/>
    <property type="match status" value="1"/>
</dbReference>
<evidence type="ECO:0000313" key="10">
    <source>
        <dbReference type="EMBL" id="AXY25949.1"/>
    </source>
</evidence>
<feature type="domain" description="Aspartate/ornithine carbamoyltransferase Asp/Orn-binding" evidence="8">
    <location>
        <begin position="154"/>
        <end position="324"/>
    </location>
</feature>
<dbReference type="AlphaFoldDB" id="A0A347WLJ2"/>
<accession>A0A347WLJ2</accession>
<sequence>MTFQGRNFNVIQDFTQAELNYLIDFAIHLKQLKQKRIPHHYLEGQTIALLFDKTSTRTRSAFTVAAQDLGAHAEFMGAGDVQFGKKESDKDSAIVFGSMFDGIQLRVSKQETVDTFCEYAGVPIWNGMTNDWHPTQMLADFMTIKEVYGSLAEQSLVYLGDGRNNVAHSLMIMGAIMGVSVTIASPEALAPASEVLAEAQVLAQATGAKIRHLENPLEAVADASVLYTDVWVSMGEEAQFQERIQQLMPYQVNQELVQHCQKPYIFLHCLPAFHDSSTQIGAEIKHKYGLEAMEVMDDVFESPEAYQFQQAENRLHTIKAVMAVTNGNLFIPDLA</sequence>
<dbReference type="PRINTS" id="PR00102">
    <property type="entry name" value="OTCASE"/>
</dbReference>
<feature type="binding site" evidence="7">
    <location>
        <position position="106"/>
    </location>
    <ligand>
        <name>carbamoyl phosphate</name>
        <dbReference type="ChEBI" id="CHEBI:58228"/>
    </ligand>
</feature>
<dbReference type="GO" id="GO:0004585">
    <property type="term" value="F:ornithine carbamoyltransferase activity"/>
    <property type="evidence" value="ECO:0007669"/>
    <property type="project" value="UniProtKB-UniRule"/>
</dbReference>
<dbReference type="InterPro" id="IPR006132">
    <property type="entry name" value="Asp/Orn_carbamoyltranf_P-bd"/>
</dbReference>
<dbReference type="InterPro" id="IPR002292">
    <property type="entry name" value="Orn/put_carbamltrans"/>
</dbReference>
<dbReference type="HAMAP" id="MF_01109">
    <property type="entry name" value="OTCase"/>
    <property type="match status" value="1"/>
</dbReference>
<keyword evidence="4 7" id="KW-0963">Cytoplasm</keyword>
<feature type="binding site" evidence="7">
    <location>
        <begin position="269"/>
        <end position="270"/>
    </location>
    <ligand>
        <name>carbamoyl phosphate</name>
        <dbReference type="ChEBI" id="CHEBI:58228"/>
    </ligand>
</feature>
<comment type="catalytic activity">
    <reaction evidence="6 7">
        <text>carbamoyl phosphate + L-ornithine = L-citrulline + phosphate + H(+)</text>
        <dbReference type="Rhea" id="RHEA:19513"/>
        <dbReference type="ChEBI" id="CHEBI:15378"/>
        <dbReference type="ChEBI" id="CHEBI:43474"/>
        <dbReference type="ChEBI" id="CHEBI:46911"/>
        <dbReference type="ChEBI" id="CHEBI:57743"/>
        <dbReference type="ChEBI" id="CHEBI:58228"/>
        <dbReference type="EC" id="2.1.3.3"/>
    </reaction>
</comment>
<evidence type="ECO:0000256" key="6">
    <source>
        <dbReference type="ARBA" id="ARBA00048772"/>
    </source>
</evidence>
<dbReference type="KEGG" id="abae:CL176_08030"/>
<dbReference type="SUPFAM" id="SSF53671">
    <property type="entry name" value="Aspartate/ornithine carbamoyltransferase"/>
    <property type="match status" value="1"/>
</dbReference>
<dbReference type="GO" id="GO:0019240">
    <property type="term" value="P:citrulline biosynthetic process"/>
    <property type="evidence" value="ECO:0007669"/>
    <property type="project" value="TreeGrafter"/>
</dbReference>
<keyword evidence="5 7" id="KW-0808">Transferase</keyword>
<comment type="similarity">
    <text evidence="2 7">Belongs to the aspartate/ornithine carbamoyltransferase superfamily. OTCase family.</text>
</comment>
<evidence type="ECO:0000256" key="5">
    <source>
        <dbReference type="ARBA" id="ARBA00022679"/>
    </source>
</evidence>
<dbReference type="InterPro" id="IPR036901">
    <property type="entry name" value="Asp/Orn_carbamoylTrfase_sf"/>
</dbReference>
<feature type="binding site" evidence="7">
    <location>
        <begin position="233"/>
        <end position="234"/>
    </location>
    <ligand>
        <name>L-ornithine</name>
        <dbReference type="ChEBI" id="CHEBI:46911"/>
    </ligand>
</feature>
<evidence type="ECO:0000256" key="3">
    <source>
        <dbReference type="ARBA" id="ARBA00013007"/>
    </source>
</evidence>
<feature type="binding site" evidence="7">
    <location>
        <position position="314"/>
    </location>
    <ligand>
        <name>carbamoyl phosphate</name>
        <dbReference type="ChEBI" id="CHEBI:58228"/>
    </ligand>
</feature>
<comment type="subcellular location">
    <subcellularLocation>
        <location evidence="1 7">Cytoplasm</location>
    </subcellularLocation>
</comment>
<evidence type="ECO:0000256" key="1">
    <source>
        <dbReference type="ARBA" id="ARBA00004496"/>
    </source>
</evidence>
<dbReference type="Proteomes" id="UP000263232">
    <property type="component" value="Chromosome"/>
</dbReference>
<reference evidence="10 11" key="1">
    <citation type="submission" date="2017-09" db="EMBL/GenBank/DDBJ databases">
        <title>Complete genome sequence of Oxytococcus suis strain ZY16052.</title>
        <authorList>
            <person name="Li F."/>
        </authorList>
    </citation>
    <scope>NUCLEOTIDE SEQUENCE [LARGE SCALE GENOMIC DNA]</scope>
    <source>
        <strain evidence="10 11">ZY16052</strain>
    </source>
</reference>
<evidence type="ECO:0000256" key="7">
    <source>
        <dbReference type="HAMAP-Rule" id="MF_01109"/>
    </source>
</evidence>
<dbReference type="Pfam" id="PF00185">
    <property type="entry name" value="OTCace"/>
    <property type="match status" value="1"/>
</dbReference>
<dbReference type="InterPro" id="IPR006131">
    <property type="entry name" value="Asp_carbamoyltransf_Asp/Orn-bd"/>
</dbReference>
<dbReference type="GO" id="GO:0016597">
    <property type="term" value="F:amino acid binding"/>
    <property type="evidence" value="ECO:0007669"/>
    <property type="project" value="InterPro"/>
</dbReference>
<keyword evidence="11" id="KW-1185">Reference proteome</keyword>
<feature type="binding site" evidence="7">
    <location>
        <begin position="133"/>
        <end position="136"/>
    </location>
    <ligand>
        <name>carbamoyl phosphate</name>
        <dbReference type="ChEBI" id="CHEBI:58228"/>
    </ligand>
</feature>
<evidence type="ECO:0000256" key="2">
    <source>
        <dbReference type="ARBA" id="ARBA00007805"/>
    </source>
</evidence>
<dbReference type="InterPro" id="IPR006130">
    <property type="entry name" value="Asp/Orn_carbamoylTrfase"/>
</dbReference>
<evidence type="ECO:0000259" key="9">
    <source>
        <dbReference type="Pfam" id="PF02729"/>
    </source>
</evidence>